<keyword evidence="2" id="KW-1185">Reference proteome</keyword>
<dbReference type="Proteomes" id="UP000499080">
    <property type="component" value="Unassembled WGS sequence"/>
</dbReference>
<protein>
    <submittedName>
        <fullName evidence="1">Uncharacterized protein</fullName>
    </submittedName>
</protein>
<dbReference type="EMBL" id="BGPR01007536">
    <property type="protein sequence ID" value="GBN27627.1"/>
    <property type="molecule type" value="Genomic_DNA"/>
</dbReference>
<gene>
    <name evidence="1" type="ORF">AVEN_120491_1</name>
</gene>
<name>A0A4Y2MP66_ARAVE</name>
<accession>A0A4Y2MP66</accession>
<sequence>MEMMMMLHEANIMHTQLLKLIPSFALDTSLYSGWASVFMSSPLVSRSVSLSQKKQNTWDQSPIVPWKTVGTFRCSVDGELTFTLRARSHLGTFPLAGRKYRQL</sequence>
<organism evidence="1 2">
    <name type="scientific">Araneus ventricosus</name>
    <name type="common">Orbweaver spider</name>
    <name type="synonym">Epeira ventricosa</name>
    <dbReference type="NCBI Taxonomy" id="182803"/>
    <lineage>
        <taxon>Eukaryota</taxon>
        <taxon>Metazoa</taxon>
        <taxon>Ecdysozoa</taxon>
        <taxon>Arthropoda</taxon>
        <taxon>Chelicerata</taxon>
        <taxon>Arachnida</taxon>
        <taxon>Araneae</taxon>
        <taxon>Araneomorphae</taxon>
        <taxon>Entelegynae</taxon>
        <taxon>Araneoidea</taxon>
        <taxon>Araneidae</taxon>
        <taxon>Araneus</taxon>
    </lineage>
</organism>
<comment type="caution">
    <text evidence="1">The sequence shown here is derived from an EMBL/GenBank/DDBJ whole genome shotgun (WGS) entry which is preliminary data.</text>
</comment>
<proteinExistence type="predicted"/>
<dbReference type="AlphaFoldDB" id="A0A4Y2MP66"/>
<evidence type="ECO:0000313" key="2">
    <source>
        <dbReference type="Proteomes" id="UP000499080"/>
    </source>
</evidence>
<reference evidence="1 2" key="1">
    <citation type="journal article" date="2019" name="Sci. Rep.">
        <title>Orb-weaving spider Araneus ventricosus genome elucidates the spidroin gene catalogue.</title>
        <authorList>
            <person name="Kono N."/>
            <person name="Nakamura H."/>
            <person name="Ohtoshi R."/>
            <person name="Moran D.A.P."/>
            <person name="Shinohara A."/>
            <person name="Yoshida Y."/>
            <person name="Fujiwara M."/>
            <person name="Mori M."/>
            <person name="Tomita M."/>
            <person name="Arakawa K."/>
        </authorList>
    </citation>
    <scope>NUCLEOTIDE SEQUENCE [LARGE SCALE GENOMIC DNA]</scope>
</reference>
<evidence type="ECO:0000313" key="1">
    <source>
        <dbReference type="EMBL" id="GBN27627.1"/>
    </source>
</evidence>